<dbReference type="RefSeq" id="WP_201264476.1">
    <property type="nucleotide sequence ID" value="NZ_BDQI01000033.1"/>
</dbReference>
<gene>
    <name evidence="1" type="ORF">SO3561_08726</name>
</gene>
<evidence type="ECO:0000313" key="2">
    <source>
        <dbReference type="Proteomes" id="UP000217446"/>
    </source>
</evidence>
<name>A0A250VSU2_STROL</name>
<evidence type="ECO:0000313" key="1">
    <source>
        <dbReference type="EMBL" id="GAX57156.1"/>
    </source>
</evidence>
<organism evidence="1 2">
    <name type="scientific">Streptomyces olivochromogenes</name>
    <dbReference type="NCBI Taxonomy" id="1963"/>
    <lineage>
        <taxon>Bacteria</taxon>
        <taxon>Bacillati</taxon>
        <taxon>Actinomycetota</taxon>
        <taxon>Actinomycetes</taxon>
        <taxon>Kitasatosporales</taxon>
        <taxon>Streptomycetaceae</taxon>
        <taxon>Streptomyces</taxon>
    </lineage>
</organism>
<comment type="caution">
    <text evidence="1">The sequence shown here is derived from an EMBL/GenBank/DDBJ whole genome shotgun (WGS) entry which is preliminary data.</text>
</comment>
<dbReference type="STRING" id="1963.AQJ27_36095"/>
<protein>
    <submittedName>
        <fullName evidence="1">Uncharacterized protein</fullName>
    </submittedName>
</protein>
<proteinExistence type="predicted"/>
<reference evidence="2" key="1">
    <citation type="submission" date="2017-05" db="EMBL/GenBank/DDBJ databases">
        <title>Streptomyces olivochromogenes NBRC 3561 whole genome shotgun sequence.</title>
        <authorList>
            <person name="Dohra H."/>
            <person name="Kodani S."/>
        </authorList>
    </citation>
    <scope>NUCLEOTIDE SEQUENCE [LARGE SCALE GENOMIC DNA]</scope>
    <source>
        <strain evidence="2">NBRC 3561</strain>
    </source>
</reference>
<sequence>MIRERQGRTDEAIALLRTRNGTSVNGRDQLADLLARHDRTGELRWVDPDRGDMALLRSRWEPVRLF</sequence>
<accession>A0A250VSU2</accession>
<dbReference type="Proteomes" id="UP000217446">
    <property type="component" value="Unassembled WGS sequence"/>
</dbReference>
<dbReference type="AlphaFoldDB" id="A0A250VSU2"/>
<dbReference type="EMBL" id="BDQI01000033">
    <property type="protein sequence ID" value="GAX57156.1"/>
    <property type="molecule type" value="Genomic_DNA"/>
</dbReference>
<keyword evidence="2" id="KW-1185">Reference proteome</keyword>